<organism evidence="1 2">
    <name type="scientific">Phyllosticta capitalensis</name>
    <dbReference type="NCBI Taxonomy" id="121624"/>
    <lineage>
        <taxon>Eukaryota</taxon>
        <taxon>Fungi</taxon>
        <taxon>Dikarya</taxon>
        <taxon>Ascomycota</taxon>
        <taxon>Pezizomycotina</taxon>
        <taxon>Dothideomycetes</taxon>
        <taxon>Dothideomycetes incertae sedis</taxon>
        <taxon>Botryosphaeriales</taxon>
        <taxon>Phyllostictaceae</taxon>
        <taxon>Phyllosticta</taxon>
    </lineage>
</organism>
<reference evidence="1 2" key="1">
    <citation type="submission" date="2024-04" db="EMBL/GenBank/DDBJ databases">
        <title>Phyllosticta paracitricarpa is synonymous to the EU quarantine fungus P. citricarpa based on phylogenomic analyses.</title>
        <authorList>
            <consortium name="Lawrence Berkeley National Laboratory"/>
            <person name="Van Ingen-Buijs V.A."/>
            <person name="Van Westerhoven A.C."/>
            <person name="Haridas S."/>
            <person name="Skiadas P."/>
            <person name="Martin F."/>
            <person name="Groenewald J.Z."/>
            <person name="Crous P.W."/>
            <person name="Seidl M.F."/>
        </authorList>
    </citation>
    <scope>NUCLEOTIDE SEQUENCE [LARGE SCALE GENOMIC DNA]</scope>
    <source>
        <strain evidence="1 2">CBS 123374</strain>
    </source>
</reference>
<comment type="caution">
    <text evidence="1">The sequence shown here is derived from an EMBL/GenBank/DDBJ whole genome shotgun (WGS) entry which is preliminary data.</text>
</comment>
<protein>
    <submittedName>
        <fullName evidence="1">Uncharacterized protein</fullName>
    </submittedName>
</protein>
<sequence length="158" mass="17443">MRGPSKDESRERAKVLRRLTIPQLLDRVCSALTGETVGAEFLFDYYYLHFESWLMLEIADADPDLRATYAPGDMRKKHEMPGAVGYMLAALANDPGTPSFVATTSASWEMGVMMSPHCDQVKGMLEDQYYLRFPDLGDVGSGGHALDSSSDLLCKVLG</sequence>
<proteinExistence type="predicted"/>
<evidence type="ECO:0000313" key="1">
    <source>
        <dbReference type="EMBL" id="KAK8237599.1"/>
    </source>
</evidence>
<keyword evidence="2" id="KW-1185">Reference proteome</keyword>
<gene>
    <name evidence="1" type="ORF">HDK90DRAFT_464465</name>
</gene>
<dbReference type="Proteomes" id="UP001492380">
    <property type="component" value="Unassembled WGS sequence"/>
</dbReference>
<accession>A0ABR1YRZ2</accession>
<evidence type="ECO:0000313" key="2">
    <source>
        <dbReference type="Proteomes" id="UP001492380"/>
    </source>
</evidence>
<name>A0ABR1YRZ2_9PEZI</name>
<dbReference type="EMBL" id="JBBWRZ010000004">
    <property type="protein sequence ID" value="KAK8237599.1"/>
    <property type="molecule type" value="Genomic_DNA"/>
</dbReference>